<dbReference type="GO" id="GO:0005344">
    <property type="term" value="F:oxygen carrier activity"/>
    <property type="evidence" value="ECO:0007669"/>
    <property type="project" value="InterPro"/>
</dbReference>
<evidence type="ECO:0000256" key="1">
    <source>
        <dbReference type="ARBA" id="ARBA00001971"/>
    </source>
</evidence>
<evidence type="ECO:0000313" key="9">
    <source>
        <dbReference type="Proteomes" id="UP000490800"/>
    </source>
</evidence>
<dbReference type="Proteomes" id="UP000490800">
    <property type="component" value="Unassembled WGS sequence"/>
</dbReference>
<evidence type="ECO:0000256" key="4">
    <source>
        <dbReference type="ARBA" id="ARBA00022723"/>
    </source>
</evidence>
<dbReference type="RefSeq" id="WP_157338210.1">
    <property type="nucleotide sequence ID" value="NZ_RHLK01000015.1"/>
</dbReference>
<keyword evidence="2" id="KW-0813">Transport</keyword>
<dbReference type="PANTHER" id="PTHR47366">
    <property type="entry name" value="TWO-ON-TWO HEMOGLOBIN-3"/>
    <property type="match status" value="1"/>
</dbReference>
<comment type="cofactor">
    <cofactor evidence="1">
        <name>heme</name>
        <dbReference type="ChEBI" id="CHEBI:30413"/>
    </cofactor>
</comment>
<evidence type="ECO:0000313" key="8">
    <source>
        <dbReference type="EMBL" id="MVP01783.1"/>
    </source>
</evidence>
<comment type="caution">
    <text evidence="8">The sequence shown here is derived from an EMBL/GenBank/DDBJ whole genome shotgun (WGS) entry which is preliminary data.</text>
</comment>
<dbReference type="InterPro" id="IPR012292">
    <property type="entry name" value="Globin/Proto"/>
</dbReference>
<evidence type="ECO:0000256" key="2">
    <source>
        <dbReference type="ARBA" id="ARBA00022448"/>
    </source>
</evidence>
<gene>
    <name evidence="8" type="ORF">EDM21_20005</name>
</gene>
<dbReference type="SUPFAM" id="SSF46458">
    <property type="entry name" value="Globin-like"/>
    <property type="match status" value="1"/>
</dbReference>
<dbReference type="InterPro" id="IPR001486">
    <property type="entry name" value="Hemoglobin_trunc"/>
</dbReference>
<dbReference type="InterPro" id="IPR044203">
    <property type="entry name" value="GlbO/GLB3-like"/>
</dbReference>
<comment type="similarity">
    <text evidence="6">Belongs to the truncated hemoglobin family. Group II subfamily.</text>
</comment>
<proteinExistence type="inferred from homology"/>
<name>A0A7X3FL87_9BACL</name>
<sequence>MTSGNAPTLYALLGGEPHLRMLVEAFYPKVQEHPLLGPLFPEDIRPVMEKQIQFLTQFFGGPMLYTEEHGHPMMRARHMPFPITTERAEAWLFCMKQAAEEIGMPDDLKEIMLARLQGPAHHFVNQAST</sequence>
<evidence type="ECO:0000256" key="5">
    <source>
        <dbReference type="ARBA" id="ARBA00023004"/>
    </source>
</evidence>
<evidence type="ECO:0000256" key="3">
    <source>
        <dbReference type="ARBA" id="ARBA00022617"/>
    </source>
</evidence>
<reference evidence="8 9" key="1">
    <citation type="journal article" date="2019" name="Microorganisms">
        <title>Paenibacillus lutrae sp. nov., A Chitinolytic Species Isolated from A River Otter in Castril Natural Park, Granada, Spain.</title>
        <authorList>
            <person name="Rodriguez M."/>
            <person name="Reina J.C."/>
            <person name="Bejar V."/>
            <person name="Llamas I."/>
        </authorList>
    </citation>
    <scope>NUCLEOTIDE SEQUENCE [LARGE SCALE GENOMIC DNA]</scope>
    <source>
        <strain evidence="8 9">N10</strain>
    </source>
</reference>
<dbReference type="GO" id="GO:0046872">
    <property type="term" value="F:metal ion binding"/>
    <property type="evidence" value="ECO:0007669"/>
    <property type="project" value="UniProtKB-KW"/>
</dbReference>
<dbReference type="PANTHER" id="PTHR47366:SF1">
    <property type="entry name" value="TWO-ON-TWO HEMOGLOBIN-3"/>
    <property type="match status" value="1"/>
</dbReference>
<dbReference type="GO" id="GO:0019825">
    <property type="term" value="F:oxygen binding"/>
    <property type="evidence" value="ECO:0007669"/>
    <property type="project" value="InterPro"/>
</dbReference>
<evidence type="ECO:0000256" key="6">
    <source>
        <dbReference type="ARBA" id="ARBA00034496"/>
    </source>
</evidence>
<dbReference type="InterPro" id="IPR009050">
    <property type="entry name" value="Globin-like_sf"/>
</dbReference>
<dbReference type="OrthoDB" id="9790913at2"/>
<protein>
    <submittedName>
        <fullName evidence="8">Globin</fullName>
    </submittedName>
</protein>
<dbReference type="EMBL" id="RHLK01000015">
    <property type="protein sequence ID" value="MVP01783.1"/>
    <property type="molecule type" value="Genomic_DNA"/>
</dbReference>
<accession>A0A7X3FL87</accession>
<dbReference type="GO" id="GO:0020037">
    <property type="term" value="F:heme binding"/>
    <property type="evidence" value="ECO:0007669"/>
    <property type="project" value="InterPro"/>
</dbReference>
<dbReference type="InterPro" id="IPR019795">
    <property type="entry name" value="Globin_bac-like_CS"/>
</dbReference>
<dbReference type="PROSITE" id="PS01213">
    <property type="entry name" value="GLOBIN_FAM_2"/>
    <property type="match status" value="1"/>
</dbReference>
<evidence type="ECO:0000256" key="7">
    <source>
        <dbReference type="PIRSR" id="PIRSR601486-1"/>
    </source>
</evidence>
<keyword evidence="4" id="KW-0479">Metal-binding</keyword>
<dbReference type="Pfam" id="PF01152">
    <property type="entry name" value="Bac_globin"/>
    <property type="match status" value="1"/>
</dbReference>
<keyword evidence="9" id="KW-1185">Reference proteome</keyword>
<keyword evidence="5" id="KW-0408">Iron</keyword>
<feature type="binding site" description="distal binding residue" evidence="7">
    <location>
        <position position="121"/>
    </location>
    <ligand>
        <name>heme</name>
        <dbReference type="ChEBI" id="CHEBI:30413"/>
    </ligand>
    <ligandPart>
        <name>Fe</name>
        <dbReference type="ChEBI" id="CHEBI:18248"/>
    </ligandPart>
</feature>
<dbReference type="AlphaFoldDB" id="A0A7X3FL87"/>
<keyword evidence="3 7" id="KW-0349">Heme</keyword>
<organism evidence="8 9">
    <name type="scientific">Paenibacillus lutrae</name>
    <dbReference type="NCBI Taxonomy" id="2078573"/>
    <lineage>
        <taxon>Bacteria</taxon>
        <taxon>Bacillati</taxon>
        <taxon>Bacillota</taxon>
        <taxon>Bacilli</taxon>
        <taxon>Bacillales</taxon>
        <taxon>Paenibacillaceae</taxon>
        <taxon>Paenibacillus</taxon>
    </lineage>
</organism>
<dbReference type="Gene3D" id="1.10.490.10">
    <property type="entry name" value="Globins"/>
    <property type="match status" value="1"/>
</dbReference>